<dbReference type="InterPro" id="IPR036186">
    <property type="entry name" value="Serpin_sf"/>
</dbReference>
<organism evidence="3 4">
    <name type="scientific">Nicotiana attenuata</name>
    <name type="common">Coyote tobacco</name>
    <dbReference type="NCBI Taxonomy" id="49451"/>
    <lineage>
        <taxon>Eukaryota</taxon>
        <taxon>Viridiplantae</taxon>
        <taxon>Streptophyta</taxon>
        <taxon>Embryophyta</taxon>
        <taxon>Tracheophyta</taxon>
        <taxon>Spermatophyta</taxon>
        <taxon>Magnoliopsida</taxon>
        <taxon>eudicotyledons</taxon>
        <taxon>Gunneridae</taxon>
        <taxon>Pentapetalae</taxon>
        <taxon>asterids</taxon>
        <taxon>lamiids</taxon>
        <taxon>Solanales</taxon>
        <taxon>Solanaceae</taxon>
        <taxon>Nicotianoideae</taxon>
        <taxon>Nicotianeae</taxon>
        <taxon>Nicotiana</taxon>
    </lineage>
</organism>
<comment type="caution">
    <text evidence="3">The sequence shown here is derived from an EMBL/GenBank/DDBJ whole genome shotgun (WGS) entry which is preliminary data.</text>
</comment>
<proteinExistence type="inferred from homology"/>
<dbReference type="AlphaFoldDB" id="A0A1J6JN52"/>
<evidence type="ECO:0000313" key="3">
    <source>
        <dbReference type="EMBL" id="OIT19210.1"/>
    </source>
</evidence>
<evidence type="ECO:0000256" key="1">
    <source>
        <dbReference type="ARBA" id="ARBA00009500"/>
    </source>
</evidence>
<sequence>MEKQKEEKKDFCAQVTSELMLKEIQKGSNAENIVLSLLSYTAVLNMTAAGAAGPTLKQMLEYLAVENIDDLNTKFLDMAAIATSNSDGGPDVCFLSALWVEQQLRLKKSYQQLVKNVYKTRAKSVDFKRKVLLFHA</sequence>
<dbReference type="SUPFAM" id="SSF56574">
    <property type="entry name" value="Serpins"/>
    <property type="match status" value="1"/>
</dbReference>
<dbReference type="GO" id="GO:0005615">
    <property type="term" value="C:extracellular space"/>
    <property type="evidence" value="ECO:0007669"/>
    <property type="project" value="InterPro"/>
</dbReference>
<feature type="domain" description="Serpin" evidence="2">
    <location>
        <begin position="20"/>
        <end position="130"/>
    </location>
</feature>
<dbReference type="EMBL" id="MJEQ01009091">
    <property type="protein sequence ID" value="OIT19210.1"/>
    <property type="molecule type" value="Genomic_DNA"/>
</dbReference>
<dbReference type="Gramene" id="OIT19210">
    <property type="protein sequence ID" value="OIT19210"/>
    <property type="gene ID" value="A4A49_43905"/>
</dbReference>
<comment type="similarity">
    <text evidence="1">Belongs to the serpin family.</text>
</comment>
<dbReference type="Proteomes" id="UP000187609">
    <property type="component" value="Unassembled WGS sequence"/>
</dbReference>
<dbReference type="Pfam" id="PF00079">
    <property type="entry name" value="Serpin"/>
    <property type="match status" value="1"/>
</dbReference>
<dbReference type="PANTHER" id="PTHR11461">
    <property type="entry name" value="SERINE PROTEASE INHIBITOR, SERPIN"/>
    <property type="match status" value="1"/>
</dbReference>
<reference evidence="3" key="1">
    <citation type="submission" date="2016-11" db="EMBL/GenBank/DDBJ databases">
        <title>The genome of Nicotiana attenuata.</title>
        <authorList>
            <person name="Xu S."/>
            <person name="Brockmoeller T."/>
            <person name="Gaquerel E."/>
            <person name="Navarro A."/>
            <person name="Kuhl H."/>
            <person name="Gase K."/>
            <person name="Ling Z."/>
            <person name="Zhou W."/>
            <person name="Kreitzer C."/>
            <person name="Stanke M."/>
            <person name="Tang H."/>
            <person name="Lyons E."/>
            <person name="Pandey P."/>
            <person name="Pandey S.P."/>
            <person name="Timmermann B."/>
            <person name="Baldwin I.T."/>
        </authorList>
    </citation>
    <scope>NUCLEOTIDE SEQUENCE [LARGE SCALE GENOMIC DNA]</scope>
    <source>
        <strain evidence="3">UT</strain>
    </source>
</reference>
<protein>
    <submittedName>
        <fullName evidence="3">Serpin-zx</fullName>
    </submittedName>
</protein>
<name>A0A1J6JN52_NICAT</name>
<dbReference type="STRING" id="49451.A0A1J6JN52"/>
<dbReference type="InterPro" id="IPR042178">
    <property type="entry name" value="Serpin_sf_1"/>
</dbReference>
<dbReference type="InterPro" id="IPR000215">
    <property type="entry name" value="Serpin_fam"/>
</dbReference>
<dbReference type="SMR" id="A0A1J6JN52"/>
<gene>
    <name evidence="3" type="ORF">A4A49_43905</name>
</gene>
<dbReference type="GO" id="GO:0004867">
    <property type="term" value="F:serine-type endopeptidase inhibitor activity"/>
    <property type="evidence" value="ECO:0007669"/>
    <property type="project" value="InterPro"/>
</dbReference>
<evidence type="ECO:0000259" key="2">
    <source>
        <dbReference type="Pfam" id="PF00079"/>
    </source>
</evidence>
<dbReference type="Gene3D" id="3.30.497.10">
    <property type="entry name" value="Antithrombin, subunit I, domain 2"/>
    <property type="match status" value="1"/>
</dbReference>
<evidence type="ECO:0000313" key="4">
    <source>
        <dbReference type="Proteomes" id="UP000187609"/>
    </source>
</evidence>
<dbReference type="InterPro" id="IPR023796">
    <property type="entry name" value="Serpin_dom"/>
</dbReference>
<accession>A0A1J6JN52</accession>
<keyword evidence="4" id="KW-1185">Reference proteome</keyword>
<dbReference type="PANTHER" id="PTHR11461:SF315">
    <property type="entry name" value="SERPIN-Z3-LIKE"/>
    <property type="match status" value="1"/>
</dbReference>
<dbReference type="OMA" id="MNSSIWV"/>